<dbReference type="InterPro" id="IPR005149">
    <property type="entry name" value="Tscrpt_reg_PadR_N"/>
</dbReference>
<dbReference type="SUPFAM" id="SSF46785">
    <property type="entry name" value="Winged helix' DNA-binding domain"/>
    <property type="match status" value="1"/>
</dbReference>
<dbReference type="PANTHER" id="PTHR33169:SF14">
    <property type="entry name" value="TRANSCRIPTIONAL REGULATOR RV3488"/>
    <property type="match status" value="1"/>
</dbReference>
<evidence type="ECO:0000259" key="1">
    <source>
        <dbReference type="Pfam" id="PF03551"/>
    </source>
</evidence>
<dbReference type="InterPro" id="IPR052509">
    <property type="entry name" value="Metal_resp_DNA-bind_regulator"/>
</dbReference>
<sequence>MIAENTQTQMRKGILEYCVLLIISRGEIYASDIIAELKQAKLLVVEGTLYPLLTRLKNNGLLSYNWVESTSGPPRKYYTLTETGRAILKQLDGTWEELAYAIDTSRKVTDQQSKEPTNQTES</sequence>
<dbReference type="Pfam" id="PF03551">
    <property type="entry name" value="PadR"/>
    <property type="match status" value="1"/>
</dbReference>
<name>A0A1W2B9H8_9SPHI</name>
<gene>
    <name evidence="2" type="ORF">SAMN04488101_102199</name>
</gene>
<dbReference type="AlphaFoldDB" id="A0A1W2B9H8"/>
<dbReference type="OrthoDB" id="9791785at2"/>
<accession>A0A1W2B9H8</accession>
<evidence type="ECO:0000313" key="2">
    <source>
        <dbReference type="EMBL" id="SMC69441.1"/>
    </source>
</evidence>
<dbReference type="PANTHER" id="PTHR33169">
    <property type="entry name" value="PADR-FAMILY TRANSCRIPTIONAL REGULATOR"/>
    <property type="match status" value="1"/>
</dbReference>
<dbReference type="InterPro" id="IPR036388">
    <property type="entry name" value="WH-like_DNA-bd_sf"/>
</dbReference>
<protein>
    <submittedName>
        <fullName evidence="2">PadR family transcriptional regulator, regulatory protein PadR</fullName>
    </submittedName>
</protein>
<feature type="domain" description="Transcription regulator PadR N-terminal" evidence="1">
    <location>
        <begin position="19"/>
        <end position="89"/>
    </location>
</feature>
<organism evidence="2 3">
    <name type="scientific">Pedobacter nyackensis</name>
    <dbReference type="NCBI Taxonomy" id="475255"/>
    <lineage>
        <taxon>Bacteria</taxon>
        <taxon>Pseudomonadati</taxon>
        <taxon>Bacteroidota</taxon>
        <taxon>Sphingobacteriia</taxon>
        <taxon>Sphingobacteriales</taxon>
        <taxon>Sphingobacteriaceae</taxon>
        <taxon>Pedobacter</taxon>
    </lineage>
</organism>
<dbReference type="EMBL" id="FWYB01000002">
    <property type="protein sequence ID" value="SMC69441.1"/>
    <property type="molecule type" value="Genomic_DNA"/>
</dbReference>
<dbReference type="RefSeq" id="WP_084287810.1">
    <property type="nucleotide sequence ID" value="NZ_FWYB01000002.1"/>
</dbReference>
<dbReference type="STRING" id="475255.SAMN04488101_102199"/>
<proteinExistence type="predicted"/>
<dbReference type="InterPro" id="IPR036390">
    <property type="entry name" value="WH_DNA-bd_sf"/>
</dbReference>
<dbReference type="Proteomes" id="UP000192678">
    <property type="component" value="Unassembled WGS sequence"/>
</dbReference>
<dbReference type="Gene3D" id="1.10.10.10">
    <property type="entry name" value="Winged helix-like DNA-binding domain superfamily/Winged helix DNA-binding domain"/>
    <property type="match status" value="1"/>
</dbReference>
<keyword evidence="3" id="KW-1185">Reference proteome</keyword>
<evidence type="ECO:0000313" key="3">
    <source>
        <dbReference type="Proteomes" id="UP000192678"/>
    </source>
</evidence>
<reference evidence="2 3" key="1">
    <citation type="submission" date="2017-04" db="EMBL/GenBank/DDBJ databases">
        <authorList>
            <person name="Afonso C.L."/>
            <person name="Miller P.J."/>
            <person name="Scott M.A."/>
            <person name="Spackman E."/>
            <person name="Goraichik I."/>
            <person name="Dimitrov K.M."/>
            <person name="Suarez D.L."/>
            <person name="Swayne D.E."/>
        </authorList>
    </citation>
    <scope>NUCLEOTIDE SEQUENCE [LARGE SCALE GENOMIC DNA]</scope>
    <source>
        <strain evidence="2 3">DSM 19625</strain>
    </source>
</reference>